<dbReference type="GO" id="GO:0006355">
    <property type="term" value="P:regulation of DNA-templated transcription"/>
    <property type="evidence" value="ECO:0007669"/>
    <property type="project" value="TreeGrafter"/>
</dbReference>
<sequence>MNERYILVAKSSGNRGVIDNALAGVEKHPVVLYEVNHVAGTLALVEAGMSVAAVSRLSLSHDHPTLVGVPLANPAVRRTLGLISKHGHIMRPAARTLFDMPGLNIKNKPSKR</sequence>
<proteinExistence type="predicted"/>
<dbReference type="SUPFAM" id="SSF53850">
    <property type="entry name" value="Periplasmic binding protein-like II"/>
    <property type="match status" value="1"/>
</dbReference>
<organism evidence="2 3">
    <name type="scientific">Duganella flavida</name>
    <dbReference type="NCBI Taxonomy" id="2692175"/>
    <lineage>
        <taxon>Bacteria</taxon>
        <taxon>Pseudomonadati</taxon>
        <taxon>Pseudomonadota</taxon>
        <taxon>Betaproteobacteria</taxon>
        <taxon>Burkholderiales</taxon>
        <taxon>Oxalobacteraceae</taxon>
        <taxon>Telluria group</taxon>
        <taxon>Duganella</taxon>
    </lineage>
</organism>
<comment type="caution">
    <text evidence="2">The sequence shown here is derived from an EMBL/GenBank/DDBJ whole genome shotgun (WGS) entry which is preliminary data.</text>
</comment>
<dbReference type="Proteomes" id="UP000479335">
    <property type="component" value="Unassembled WGS sequence"/>
</dbReference>
<evidence type="ECO:0000313" key="3">
    <source>
        <dbReference type="Proteomes" id="UP000479335"/>
    </source>
</evidence>
<dbReference type="EMBL" id="WWCN01000029">
    <property type="protein sequence ID" value="MYM26517.1"/>
    <property type="molecule type" value="Genomic_DNA"/>
</dbReference>
<reference evidence="2 3" key="1">
    <citation type="submission" date="2019-12" db="EMBL/GenBank/DDBJ databases">
        <title>Novel species isolated from a subtropical stream in China.</title>
        <authorList>
            <person name="Lu H."/>
        </authorList>
    </citation>
    <scope>NUCLEOTIDE SEQUENCE [LARGE SCALE GENOMIC DNA]</scope>
    <source>
        <strain evidence="2 3">FT135W</strain>
    </source>
</reference>
<keyword evidence="3" id="KW-1185">Reference proteome</keyword>
<dbReference type="PANTHER" id="PTHR30419">
    <property type="entry name" value="HTH-TYPE TRANSCRIPTIONAL REGULATOR YBHD"/>
    <property type="match status" value="1"/>
</dbReference>
<feature type="domain" description="LysR substrate-binding" evidence="1">
    <location>
        <begin position="2"/>
        <end position="100"/>
    </location>
</feature>
<name>A0A6L8KID7_9BURK</name>
<gene>
    <name evidence="2" type="ORF">GTP46_28220</name>
</gene>
<dbReference type="InterPro" id="IPR005119">
    <property type="entry name" value="LysR_subst-bd"/>
</dbReference>
<dbReference type="GO" id="GO:0005829">
    <property type="term" value="C:cytosol"/>
    <property type="evidence" value="ECO:0007669"/>
    <property type="project" value="TreeGrafter"/>
</dbReference>
<dbReference type="PANTHER" id="PTHR30419:SF8">
    <property type="entry name" value="NITROGEN ASSIMILATION TRANSCRIPTIONAL ACTIVATOR-RELATED"/>
    <property type="match status" value="1"/>
</dbReference>
<dbReference type="InterPro" id="IPR050950">
    <property type="entry name" value="HTH-type_LysR_regulators"/>
</dbReference>
<dbReference type="Pfam" id="PF03466">
    <property type="entry name" value="LysR_substrate"/>
    <property type="match status" value="1"/>
</dbReference>
<dbReference type="Gene3D" id="3.40.190.290">
    <property type="match status" value="1"/>
</dbReference>
<accession>A0A6L8KID7</accession>
<evidence type="ECO:0000259" key="1">
    <source>
        <dbReference type="Pfam" id="PF03466"/>
    </source>
</evidence>
<protein>
    <recommendedName>
        <fullName evidence="1">LysR substrate-binding domain-containing protein</fullName>
    </recommendedName>
</protein>
<dbReference type="AlphaFoldDB" id="A0A6L8KID7"/>
<evidence type="ECO:0000313" key="2">
    <source>
        <dbReference type="EMBL" id="MYM26517.1"/>
    </source>
</evidence>